<dbReference type="AlphaFoldDB" id="A0AAV2IID6"/>
<proteinExistence type="predicted"/>
<comment type="caution">
    <text evidence="3">The sequence shown here is derived from an EMBL/GenBank/DDBJ whole genome shotgun (WGS) entry which is preliminary data.</text>
</comment>
<accession>A0AAV2IID6</accession>
<sequence length="162" mass="17433">GVLADETRTALIATGCIAGGLLLIAVIIAIVVFTLRHIRNSEKKPLSSMNGEVLPQGVYRGPEPYTTTLPRQHANGGPKTKSYTHHAASPRSRQPLTFYTIRAEPRAGVDPPGLIPMGPTQSYRGPPPVGRPVIFLDWNGAPKGPQGEFMYPNGGTMLYYGL</sequence>
<gene>
    <name evidence="3" type="ORF">GSLYS_00019815001</name>
</gene>
<keyword evidence="4" id="KW-1185">Reference proteome</keyword>
<keyword evidence="2" id="KW-0472">Membrane</keyword>
<keyword evidence="2" id="KW-0812">Transmembrane</keyword>
<evidence type="ECO:0000313" key="3">
    <source>
        <dbReference type="EMBL" id="CAL1546438.1"/>
    </source>
</evidence>
<feature type="region of interest" description="Disordered" evidence="1">
    <location>
        <begin position="60"/>
        <end position="95"/>
    </location>
</feature>
<reference evidence="3 4" key="1">
    <citation type="submission" date="2024-04" db="EMBL/GenBank/DDBJ databases">
        <authorList>
            <consortium name="Genoscope - CEA"/>
            <person name="William W."/>
        </authorList>
    </citation>
    <scope>NUCLEOTIDE SEQUENCE [LARGE SCALE GENOMIC DNA]</scope>
</reference>
<name>A0AAV2IID6_LYMST</name>
<evidence type="ECO:0000313" key="4">
    <source>
        <dbReference type="Proteomes" id="UP001497497"/>
    </source>
</evidence>
<keyword evidence="2" id="KW-1133">Transmembrane helix</keyword>
<dbReference type="EMBL" id="CAXITT010000808">
    <property type="protein sequence ID" value="CAL1546438.1"/>
    <property type="molecule type" value="Genomic_DNA"/>
</dbReference>
<organism evidence="3 4">
    <name type="scientific">Lymnaea stagnalis</name>
    <name type="common">Great pond snail</name>
    <name type="synonym">Helix stagnalis</name>
    <dbReference type="NCBI Taxonomy" id="6523"/>
    <lineage>
        <taxon>Eukaryota</taxon>
        <taxon>Metazoa</taxon>
        <taxon>Spiralia</taxon>
        <taxon>Lophotrochozoa</taxon>
        <taxon>Mollusca</taxon>
        <taxon>Gastropoda</taxon>
        <taxon>Heterobranchia</taxon>
        <taxon>Euthyneura</taxon>
        <taxon>Panpulmonata</taxon>
        <taxon>Hygrophila</taxon>
        <taxon>Lymnaeoidea</taxon>
        <taxon>Lymnaeidae</taxon>
        <taxon>Lymnaea</taxon>
    </lineage>
</organism>
<feature type="non-terminal residue" evidence="3">
    <location>
        <position position="1"/>
    </location>
</feature>
<feature type="transmembrane region" description="Helical" evidence="2">
    <location>
        <begin position="12"/>
        <end position="35"/>
    </location>
</feature>
<dbReference type="Proteomes" id="UP001497497">
    <property type="component" value="Unassembled WGS sequence"/>
</dbReference>
<protein>
    <submittedName>
        <fullName evidence="3">Uncharacterized protein</fullName>
    </submittedName>
</protein>
<evidence type="ECO:0000256" key="2">
    <source>
        <dbReference type="SAM" id="Phobius"/>
    </source>
</evidence>
<evidence type="ECO:0000256" key="1">
    <source>
        <dbReference type="SAM" id="MobiDB-lite"/>
    </source>
</evidence>